<dbReference type="AlphaFoldDB" id="A0A2K1QW35"/>
<evidence type="ECO:0000256" key="1">
    <source>
        <dbReference type="SAM" id="MobiDB-lite"/>
    </source>
</evidence>
<evidence type="ECO:0000259" key="2">
    <source>
        <dbReference type="SMART" id="SM00355"/>
    </source>
</evidence>
<feature type="domain" description="C2H2-type" evidence="2">
    <location>
        <begin position="2"/>
        <end position="28"/>
    </location>
</feature>
<reference evidence="3 4" key="1">
    <citation type="submission" date="2017-06" db="EMBL/GenBank/DDBJ databases">
        <title>Draft genome sequence of a variant of Elsinoe murrayae.</title>
        <authorList>
            <person name="Cheng Q."/>
        </authorList>
    </citation>
    <scope>NUCLEOTIDE SEQUENCE [LARGE SCALE GENOMIC DNA]</scope>
    <source>
        <strain evidence="3 4">CQ-2017a</strain>
    </source>
</reference>
<dbReference type="SMART" id="SM00355">
    <property type="entry name" value="ZnF_C2H2"/>
    <property type="match status" value="3"/>
</dbReference>
<feature type="compositionally biased region" description="Low complexity" evidence="1">
    <location>
        <begin position="130"/>
        <end position="152"/>
    </location>
</feature>
<dbReference type="InterPro" id="IPR013087">
    <property type="entry name" value="Znf_C2H2_type"/>
</dbReference>
<dbReference type="Proteomes" id="UP000243797">
    <property type="component" value="Unassembled WGS sequence"/>
</dbReference>
<proteinExistence type="predicted"/>
<protein>
    <submittedName>
        <fullName evidence="3">Asparagine-rich zinc finger protein AZF1</fullName>
    </submittedName>
</protein>
<dbReference type="STRING" id="2082308.A0A2K1QW35"/>
<sequence>MIACWFCPIEAPTYANNDDMILHLRKDHKCLKPYFCHWCSNKGFASAHARRSHEENVHGDHLSVEGVIDEDNGTDVDHSTIPGSDEDQLSGAIVDEEEIGIEEEAIENSSTAINYGVTAAHEHEAWNGRLPTPDETTSLSSDSSSSGVTGSVYEPSVRQDDSDINMSDNSEDTADDITVTQEVESDFVKDDKYLCRNLYLTSSMMVDMYDTSIEHTDEEEREAAEALMVALCEIRGSNTIAALPGVIERLARLHGRWFVINIRLNQSKSHADDDSNRSALTKVMSEIGSIAETLRVEDATEGIELDDEVSYNSYLRGVYGVDSVFQNSATSGIAAGVAVEADAMPGAELTRIVHPSASSEPEDLTVSPAALTLLRITPGVVLPETVRREDLIDFVRVCHLLTKQPGLLNQMYLTGTATQAPMHFFPDTLTPAASQIEPLAAEMIADLLYRLPGTPEGFYNQVIAMLFLNRMQGMVLHVPYATNNEPFACDCCKTAFATLGDFCSHLHTHHFLAVSDKCRCDLCARICSGNKQRAGDAMGFLVQCWQQYDENALQNCLARRSMMPAVLVPNIDGSVTIGDRNINEIFQDFALAGLWGLSTEMYGIRRPRVQ</sequence>
<evidence type="ECO:0000313" key="3">
    <source>
        <dbReference type="EMBL" id="PNS19264.1"/>
    </source>
</evidence>
<feature type="domain" description="C2H2-type" evidence="2">
    <location>
        <begin position="487"/>
        <end position="509"/>
    </location>
</feature>
<dbReference type="InParanoid" id="A0A2K1QW35"/>
<name>A0A2K1QW35_9PEZI</name>
<evidence type="ECO:0000313" key="4">
    <source>
        <dbReference type="Proteomes" id="UP000243797"/>
    </source>
</evidence>
<organism evidence="3 4">
    <name type="scientific">Sphaceloma murrayae</name>
    <dbReference type="NCBI Taxonomy" id="2082308"/>
    <lineage>
        <taxon>Eukaryota</taxon>
        <taxon>Fungi</taxon>
        <taxon>Dikarya</taxon>
        <taxon>Ascomycota</taxon>
        <taxon>Pezizomycotina</taxon>
        <taxon>Dothideomycetes</taxon>
        <taxon>Dothideomycetidae</taxon>
        <taxon>Myriangiales</taxon>
        <taxon>Elsinoaceae</taxon>
        <taxon>Sphaceloma</taxon>
    </lineage>
</organism>
<gene>
    <name evidence="3" type="ORF">CAC42_2441</name>
</gene>
<feature type="region of interest" description="Disordered" evidence="1">
    <location>
        <begin position="127"/>
        <end position="173"/>
    </location>
</feature>
<accession>A0A2K1QW35</accession>
<keyword evidence="4" id="KW-1185">Reference proteome</keyword>
<feature type="domain" description="C2H2-type" evidence="2">
    <location>
        <begin position="34"/>
        <end position="58"/>
    </location>
</feature>
<comment type="caution">
    <text evidence="3">The sequence shown here is derived from an EMBL/GenBank/DDBJ whole genome shotgun (WGS) entry which is preliminary data.</text>
</comment>
<dbReference type="EMBL" id="NKHZ01000032">
    <property type="protein sequence ID" value="PNS19264.1"/>
    <property type="molecule type" value="Genomic_DNA"/>
</dbReference>